<comment type="cofactor">
    <cofactor evidence="1">
        <name>Zn(2+)</name>
        <dbReference type="ChEBI" id="CHEBI:29105"/>
    </cofactor>
</comment>
<dbReference type="GeneID" id="9949760"/>
<dbReference type="Gene3D" id="3.20.20.140">
    <property type="entry name" value="Metal-dependent hydrolases"/>
    <property type="match status" value="1"/>
</dbReference>
<keyword evidence="3" id="KW-0479">Metal-binding</keyword>
<dbReference type="InParanoid" id="A0A1S0UFU5"/>
<evidence type="ECO:0000313" key="9">
    <source>
        <dbReference type="EMBL" id="EJD74286.1"/>
    </source>
</evidence>
<evidence type="ECO:0000256" key="5">
    <source>
        <dbReference type="ARBA" id="ARBA00022833"/>
    </source>
</evidence>
<dbReference type="GO" id="GO:0004000">
    <property type="term" value="F:adenosine deaminase activity"/>
    <property type="evidence" value="ECO:0007669"/>
    <property type="project" value="TreeGrafter"/>
</dbReference>
<reference evidence="9" key="1">
    <citation type="submission" date="2012-04" db="EMBL/GenBank/DDBJ databases">
        <title>The Genome Sequence of Loa loa.</title>
        <authorList>
            <consortium name="The Broad Institute Genome Sequencing Platform"/>
            <consortium name="Broad Institute Genome Sequencing Center for Infectious Disease"/>
            <person name="Nutman T.B."/>
            <person name="Fink D.L."/>
            <person name="Russ C."/>
            <person name="Young S."/>
            <person name="Zeng Q."/>
            <person name="Gargeya S."/>
            <person name="Alvarado L."/>
            <person name="Berlin A."/>
            <person name="Chapman S.B."/>
            <person name="Chen Z."/>
            <person name="Freedman E."/>
            <person name="Gellesch M."/>
            <person name="Goldberg J."/>
            <person name="Griggs A."/>
            <person name="Gujja S."/>
            <person name="Heilman E.R."/>
            <person name="Heiman D."/>
            <person name="Howarth C."/>
            <person name="Mehta T."/>
            <person name="Neiman D."/>
            <person name="Pearson M."/>
            <person name="Roberts A."/>
            <person name="Saif S."/>
            <person name="Shea T."/>
            <person name="Shenoy N."/>
            <person name="Sisk P."/>
            <person name="Stolte C."/>
            <person name="Sykes S."/>
            <person name="White J."/>
            <person name="Yandava C."/>
            <person name="Haas B."/>
            <person name="Henn M.R."/>
            <person name="Nusbaum C."/>
            <person name="Birren B."/>
        </authorList>
    </citation>
    <scope>NUCLEOTIDE SEQUENCE [LARGE SCALE GENOMIC DNA]</scope>
</reference>
<dbReference type="PANTHER" id="PTHR11409">
    <property type="entry name" value="ADENOSINE DEAMINASE"/>
    <property type="match status" value="1"/>
</dbReference>
<evidence type="ECO:0000256" key="2">
    <source>
        <dbReference type="ARBA" id="ARBA00006676"/>
    </source>
</evidence>
<keyword evidence="6" id="KW-0546">Nucleotide metabolism</keyword>
<protein>
    <recommendedName>
        <fullName evidence="8">Adenosine deaminase domain-containing protein</fullName>
    </recommendedName>
</protein>
<dbReference type="GO" id="GO:0009117">
    <property type="term" value="P:nucleotide metabolic process"/>
    <property type="evidence" value="ECO:0007669"/>
    <property type="project" value="UniProtKB-KW"/>
</dbReference>
<evidence type="ECO:0000259" key="8">
    <source>
        <dbReference type="Pfam" id="PF00962"/>
    </source>
</evidence>
<dbReference type="InterPro" id="IPR006330">
    <property type="entry name" value="Ado/ade_deaminase"/>
</dbReference>
<dbReference type="InterPro" id="IPR001365">
    <property type="entry name" value="A_deaminase_dom"/>
</dbReference>
<dbReference type="SUPFAM" id="SSF51556">
    <property type="entry name" value="Metallo-dependent hydrolases"/>
    <property type="match status" value="1"/>
</dbReference>
<comment type="similarity">
    <text evidence="2">Belongs to the metallo-dependent hydrolases superfamily. Adenosine and AMP deaminases family.</text>
</comment>
<dbReference type="KEGG" id="loa:LOAG_18377"/>
<dbReference type="Pfam" id="PF00962">
    <property type="entry name" value="A_deaminase"/>
    <property type="match status" value="1"/>
</dbReference>
<keyword evidence="5" id="KW-0862">Zinc</keyword>
<dbReference type="InterPro" id="IPR032466">
    <property type="entry name" value="Metal_Hydrolase"/>
</dbReference>
<evidence type="ECO:0000256" key="7">
    <source>
        <dbReference type="ARBA" id="ARBA00048787"/>
    </source>
</evidence>
<gene>
    <name evidence="9" type="ORF">LOAG_18377</name>
</gene>
<dbReference type="GO" id="GO:0046103">
    <property type="term" value="P:inosine biosynthetic process"/>
    <property type="evidence" value="ECO:0007669"/>
    <property type="project" value="TreeGrafter"/>
</dbReference>
<evidence type="ECO:0000256" key="1">
    <source>
        <dbReference type="ARBA" id="ARBA00001947"/>
    </source>
</evidence>
<dbReference type="RefSeq" id="XP_020305215.1">
    <property type="nucleotide sequence ID" value="XM_020451037.1"/>
</dbReference>
<dbReference type="GO" id="GO:0006154">
    <property type="term" value="P:adenosine catabolic process"/>
    <property type="evidence" value="ECO:0007669"/>
    <property type="project" value="TreeGrafter"/>
</dbReference>
<organism evidence="9">
    <name type="scientific">Loa loa</name>
    <name type="common">Eye worm</name>
    <name type="synonym">Filaria loa</name>
    <dbReference type="NCBI Taxonomy" id="7209"/>
    <lineage>
        <taxon>Eukaryota</taxon>
        <taxon>Metazoa</taxon>
        <taxon>Ecdysozoa</taxon>
        <taxon>Nematoda</taxon>
        <taxon>Chromadorea</taxon>
        <taxon>Rhabditida</taxon>
        <taxon>Spirurina</taxon>
        <taxon>Spiruromorpha</taxon>
        <taxon>Filarioidea</taxon>
        <taxon>Onchocercidae</taxon>
        <taxon>Loa</taxon>
    </lineage>
</organism>
<proteinExistence type="inferred from homology"/>
<name>A0A1S0UFU5_LOALO</name>
<dbReference type="GO" id="GO:0046872">
    <property type="term" value="F:metal ion binding"/>
    <property type="evidence" value="ECO:0007669"/>
    <property type="project" value="UniProtKB-KW"/>
</dbReference>
<sequence length="154" mass="17809">MKEYMDEVEECVLFGPTRIGHGTFLHEISDEAQLNRISEYLYKTRIPIEICLSSNMVCGTVKSVDASHLMHYYKKKYPVLISTDDPTMMCCNLSDEYMRVGRALNLDPQGTFNLSYSTTEYICKNLTADEKLRILGQFQKFTKAYNLILEYSKV</sequence>
<dbReference type="AlphaFoldDB" id="A0A1S0UFU5"/>
<evidence type="ECO:0000256" key="6">
    <source>
        <dbReference type="ARBA" id="ARBA00023080"/>
    </source>
</evidence>
<dbReference type="EMBL" id="JH712347">
    <property type="protein sequence ID" value="EJD74286.1"/>
    <property type="molecule type" value="Genomic_DNA"/>
</dbReference>
<dbReference type="OrthoDB" id="272271at2759"/>
<dbReference type="CTD" id="9949760"/>
<evidence type="ECO:0000256" key="4">
    <source>
        <dbReference type="ARBA" id="ARBA00022801"/>
    </source>
</evidence>
<evidence type="ECO:0000256" key="3">
    <source>
        <dbReference type="ARBA" id="ARBA00022723"/>
    </source>
</evidence>
<keyword evidence="4" id="KW-0378">Hydrolase</keyword>
<comment type="catalytic activity">
    <reaction evidence="7">
        <text>N(6)-methyl-AMP + H2O + H(+) = IMP + methylamine</text>
        <dbReference type="Rhea" id="RHEA:16001"/>
        <dbReference type="ChEBI" id="CHEBI:15377"/>
        <dbReference type="ChEBI" id="CHEBI:15378"/>
        <dbReference type="ChEBI" id="CHEBI:58053"/>
        <dbReference type="ChEBI" id="CHEBI:59338"/>
        <dbReference type="ChEBI" id="CHEBI:144842"/>
    </reaction>
    <physiologicalReaction direction="left-to-right" evidence="7">
        <dbReference type="Rhea" id="RHEA:16002"/>
    </physiologicalReaction>
</comment>
<dbReference type="PANTHER" id="PTHR11409:SF42">
    <property type="entry name" value="ADENOSINE DEAMINASE-LIKE PROTEIN"/>
    <property type="match status" value="1"/>
</dbReference>
<accession>A0A1S0UFU5</accession>
<feature type="domain" description="Adenosine deaminase" evidence="8">
    <location>
        <begin position="8"/>
        <end position="120"/>
    </location>
</feature>